<comment type="caution">
    <text evidence="3">The sequence shown here is derived from an EMBL/GenBank/DDBJ whole genome shotgun (WGS) entry which is preliminary data.</text>
</comment>
<evidence type="ECO:0000313" key="4">
    <source>
        <dbReference type="Proteomes" id="UP000298416"/>
    </source>
</evidence>
<dbReference type="PANTHER" id="PTHR46250">
    <property type="entry name" value="MYB/SANT-LIKE DNA-BINDING DOMAIN PROTEIN-RELATED"/>
    <property type="match status" value="1"/>
</dbReference>
<organism evidence="3">
    <name type="scientific">Salvia splendens</name>
    <name type="common">Scarlet sage</name>
    <dbReference type="NCBI Taxonomy" id="180675"/>
    <lineage>
        <taxon>Eukaryota</taxon>
        <taxon>Viridiplantae</taxon>
        <taxon>Streptophyta</taxon>
        <taxon>Embryophyta</taxon>
        <taxon>Tracheophyta</taxon>
        <taxon>Spermatophyta</taxon>
        <taxon>Magnoliopsida</taxon>
        <taxon>eudicotyledons</taxon>
        <taxon>Gunneridae</taxon>
        <taxon>Pentapetalae</taxon>
        <taxon>asterids</taxon>
        <taxon>lamiids</taxon>
        <taxon>Lamiales</taxon>
        <taxon>Lamiaceae</taxon>
        <taxon>Nepetoideae</taxon>
        <taxon>Mentheae</taxon>
        <taxon>Salviinae</taxon>
        <taxon>Salvia</taxon>
        <taxon>Salvia subgen. Calosphace</taxon>
        <taxon>core Calosphace</taxon>
    </lineage>
</organism>
<feature type="compositionally biased region" description="Polar residues" evidence="1">
    <location>
        <begin position="199"/>
        <end position="220"/>
    </location>
</feature>
<dbReference type="Proteomes" id="UP000298416">
    <property type="component" value="Unassembled WGS sequence"/>
</dbReference>
<dbReference type="AlphaFoldDB" id="A0A8X8W805"/>
<reference evidence="3" key="1">
    <citation type="submission" date="2018-01" db="EMBL/GenBank/DDBJ databases">
        <authorList>
            <person name="Mao J.F."/>
        </authorList>
    </citation>
    <scope>NUCLEOTIDE SEQUENCE</scope>
    <source>
        <strain evidence="3">Huo1</strain>
        <tissue evidence="3">Leaf</tissue>
    </source>
</reference>
<name>A0A8X8W805_SALSN</name>
<reference evidence="3" key="2">
    <citation type="submission" date="2020-08" db="EMBL/GenBank/DDBJ databases">
        <title>Plant Genome Project.</title>
        <authorList>
            <person name="Zhang R.-G."/>
        </authorList>
    </citation>
    <scope>NUCLEOTIDE SEQUENCE</scope>
    <source>
        <strain evidence="3">Huo1</strain>
        <tissue evidence="3">Leaf</tissue>
    </source>
</reference>
<gene>
    <name evidence="3" type="ORF">SASPL_151223</name>
</gene>
<evidence type="ECO:0000313" key="3">
    <source>
        <dbReference type="EMBL" id="KAG6389750.1"/>
    </source>
</evidence>
<dbReference type="InterPro" id="IPR024752">
    <property type="entry name" value="Myb/SANT-like_dom"/>
</dbReference>
<sequence>MWSASPPPPHVASSNVPWTLCPTAMNVERSISVLVLLRMPGYSSAEVESWAEIYDPVKGQFEARKLSDEIGYPRPNSCFKWTDELVVIYYHNWVYGEDKQHTKPSLLSYNLRTEEWNVIAENLPGPLYHSNKKRNLVYVGCDTLFIIDSTYHWSGYNLPSNEVGKVKVEGQSKEDADDREYELVVGAVYAGNNVSQSTAMSEARTNAPSAGGSQCTQGRSQYRRSSFRPCDRPRRSWSDREELILISALKELVATGWKSDNGFRGGYAQKIEEWLKNEFPTTDLKATPHIQSKITTWKRNYYSLSKILDRSGVGFNVHNDFKIDCSDDQWDQIVRQDPNARTMRHKAWPLWDDWKMIFGNDRATGGTAEGIGEAVANNTTDEAFTSIGESADYYPSFEDFLGSDQVQPGYTNEVVDDNSAQSGQNVAANTNAPPAPAPKKMTRKRKSCDDDSALLNLLSNLHAETNARLDKLTARIGYEIDLGQARKEIFRHLGNIPELTESQRYDLCDIIGKENSRLEIFTGLPDASKPGYVRRIIEKEGLN</sequence>
<dbReference type="PANTHER" id="PTHR46250:SF15">
    <property type="entry name" value="OS01G0523800 PROTEIN"/>
    <property type="match status" value="1"/>
</dbReference>
<feature type="region of interest" description="Disordered" evidence="1">
    <location>
        <begin position="199"/>
        <end position="233"/>
    </location>
</feature>
<accession>A0A8X8W805</accession>
<evidence type="ECO:0000259" key="2">
    <source>
        <dbReference type="Pfam" id="PF12776"/>
    </source>
</evidence>
<evidence type="ECO:0000256" key="1">
    <source>
        <dbReference type="SAM" id="MobiDB-lite"/>
    </source>
</evidence>
<dbReference type="EMBL" id="PNBA02000020">
    <property type="protein sequence ID" value="KAG6389750.1"/>
    <property type="molecule type" value="Genomic_DNA"/>
</dbReference>
<feature type="domain" description="Myb/SANT-like" evidence="2">
    <location>
        <begin position="236"/>
        <end position="332"/>
    </location>
</feature>
<feature type="region of interest" description="Disordered" evidence="1">
    <location>
        <begin position="423"/>
        <end position="445"/>
    </location>
</feature>
<proteinExistence type="predicted"/>
<keyword evidence="4" id="KW-1185">Reference proteome</keyword>
<protein>
    <recommendedName>
        <fullName evidence="2">Myb/SANT-like domain-containing protein</fullName>
    </recommendedName>
</protein>
<dbReference type="Pfam" id="PF12776">
    <property type="entry name" value="Myb_DNA-bind_3"/>
    <property type="match status" value="1"/>
</dbReference>